<keyword evidence="2" id="KW-1185">Reference proteome</keyword>
<accession>A0ACB8R976</accession>
<gene>
    <name evidence="1" type="ORF">FA95DRAFT_1683943</name>
</gene>
<name>A0ACB8R976_9AGAM</name>
<comment type="caution">
    <text evidence="1">The sequence shown here is derived from an EMBL/GenBank/DDBJ whole genome shotgun (WGS) entry which is preliminary data.</text>
</comment>
<dbReference type="EMBL" id="MU276224">
    <property type="protein sequence ID" value="KAI0040141.1"/>
    <property type="molecule type" value="Genomic_DNA"/>
</dbReference>
<dbReference type="Proteomes" id="UP000814033">
    <property type="component" value="Unassembled WGS sequence"/>
</dbReference>
<reference evidence="1" key="1">
    <citation type="submission" date="2021-02" db="EMBL/GenBank/DDBJ databases">
        <authorList>
            <consortium name="DOE Joint Genome Institute"/>
            <person name="Ahrendt S."/>
            <person name="Looney B.P."/>
            <person name="Miyauchi S."/>
            <person name="Morin E."/>
            <person name="Drula E."/>
            <person name="Courty P.E."/>
            <person name="Chicoki N."/>
            <person name="Fauchery L."/>
            <person name="Kohler A."/>
            <person name="Kuo A."/>
            <person name="Labutti K."/>
            <person name="Pangilinan J."/>
            <person name="Lipzen A."/>
            <person name="Riley R."/>
            <person name="Andreopoulos W."/>
            <person name="He G."/>
            <person name="Johnson J."/>
            <person name="Barry K.W."/>
            <person name="Grigoriev I.V."/>
            <person name="Nagy L."/>
            <person name="Hibbett D."/>
            <person name="Henrissat B."/>
            <person name="Matheny P.B."/>
            <person name="Labbe J."/>
            <person name="Martin F."/>
        </authorList>
    </citation>
    <scope>NUCLEOTIDE SEQUENCE</scope>
    <source>
        <strain evidence="1">FP105234-sp</strain>
    </source>
</reference>
<proteinExistence type="predicted"/>
<sequence>MGHTFNQTFSRHSHVLLVSSTSTSTSLDDDDHPPIYLWWTFSRPTRALATCVLLLFAVCDLVLCHVFLTTVGQYMHSRPLLEDSNMSSSTNTTLIIFPTSSPASATIEPSSVSPSTYPTPSSPEASNNQTTGLFQNTPTSSALSTGVIITICASCFAVALSVLTFVLMWRRLRQHNLNVPLPPKSSAPSPFQDPYSHFQLHSTPWSDSLGSDLDAHTAHISSVSSIYPPARHVTGTRAAPPTSVDLAVAHRAASRALAMTAAGQQLEAHADAETKLESIPATPHGGPPELIIPSPSRRPSSLQGLSSGRALTPVSAASFDGSAPHRIAGPHNWSVISVDTAALAGPYGGLLAAMSQRPGTPVDQTPNKRDSVFGSVMAV</sequence>
<protein>
    <submittedName>
        <fullName evidence="1">Uncharacterized protein</fullName>
    </submittedName>
</protein>
<organism evidence="1 2">
    <name type="scientific">Auriscalpium vulgare</name>
    <dbReference type="NCBI Taxonomy" id="40419"/>
    <lineage>
        <taxon>Eukaryota</taxon>
        <taxon>Fungi</taxon>
        <taxon>Dikarya</taxon>
        <taxon>Basidiomycota</taxon>
        <taxon>Agaricomycotina</taxon>
        <taxon>Agaricomycetes</taxon>
        <taxon>Russulales</taxon>
        <taxon>Auriscalpiaceae</taxon>
        <taxon>Auriscalpium</taxon>
    </lineage>
</organism>
<evidence type="ECO:0000313" key="2">
    <source>
        <dbReference type="Proteomes" id="UP000814033"/>
    </source>
</evidence>
<evidence type="ECO:0000313" key="1">
    <source>
        <dbReference type="EMBL" id="KAI0040141.1"/>
    </source>
</evidence>
<reference evidence="1" key="2">
    <citation type="journal article" date="2022" name="New Phytol.">
        <title>Evolutionary transition to the ectomycorrhizal habit in the genomes of a hyperdiverse lineage of mushroom-forming fungi.</title>
        <authorList>
            <person name="Looney B."/>
            <person name="Miyauchi S."/>
            <person name="Morin E."/>
            <person name="Drula E."/>
            <person name="Courty P.E."/>
            <person name="Kohler A."/>
            <person name="Kuo A."/>
            <person name="LaButti K."/>
            <person name="Pangilinan J."/>
            <person name="Lipzen A."/>
            <person name="Riley R."/>
            <person name="Andreopoulos W."/>
            <person name="He G."/>
            <person name="Johnson J."/>
            <person name="Nolan M."/>
            <person name="Tritt A."/>
            <person name="Barry K.W."/>
            <person name="Grigoriev I.V."/>
            <person name="Nagy L.G."/>
            <person name="Hibbett D."/>
            <person name="Henrissat B."/>
            <person name="Matheny P.B."/>
            <person name="Labbe J."/>
            <person name="Martin F.M."/>
        </authorList>
    </citation>
    <scope>NUCLEOTIDE SEQUENCE</scope>
    <source>
        <strain evidence="1">FP105234-sp</strain>
    </source>
</reference>